<name>A0A424WIS9_ALCXX</name>
<dbReference type="AlphaFoldDB" id="A0A424WIS9"/>
<dbReference type="Pfam" id="PF09907">
    <property type="entry name" value="HigB_toxin"/>
    <property type="match status" value="1"/>
</dbReference>
<reference evidence="2 3" key="1">
    <citation type="submission" date="2018-08" db="EMBL/GenBank/DDBJ databases">
        <title>Achromobacter xylosoxidans Genome sequencing and assembly.</title>
        <authorList>
            <person name="Wang R."/>
            <person name="Rensing C."/>
            <person name="Li Y."/>
        </authorList>
    </citation>
    <scope>NUCLEOTIDE SEQUENCE [LARGE SCALE GENOMIC DNA]</scope>
    <source>
        <strain evidence="2 3">GD003A</strain>
    </source>
</reference>
<keyword evidence="1" id="KW-0472">Membrane</keyword>
<evidence type="ECO:0000256" key="1">
    <source>
        <dbReference type="SAM" id="Phobius"/>
    </source>
</evidence>
<dbReference type="EMBL" id="QVXO01000004">
    <property type="protein sequence ID" value="RPJ93092.1"/>
    <property type="molecule type" value="Genomic_DNA"/>
</dbReference>
<keyword evidence="1" id="KW-1133">Transmembrane helix</keyword>
<evidence type="ECO:0008006" key="4">
    <source>
        <dbReference type="Google" id="ProtNLM"/>
    </source>
</evidence>
<proteinExistence type="predicted"/>
<dbReference type="Proteomes" id="UP000285324">
    <property type="component" value="Unassembled WGS sequence"/>
</dbReference>
<evidence type="ECO:0000313" key="3">
    <source>
        <dbReference type="Proteomes" id="UP000285324"/>
    </source>
</evidence>
<protein>
    <recommendedName>
        <fullName evidence="4">Type II toxin-antitoxin system HigB family toxin</fullName>
    </recommendedName>
</protein>
<evidence type="ECO:0000313" key="2">
    <source>
        <dbReference type="EMBL" id="RPJ93092.1"/>
    </source>
</evidence>
<dbReference type="OrthoDB" id="9799912at2"/>
<organism evidence="2 3">
    <name type="scientific">Alcaligenes xylosoxydans xylosoxydans</name>
    <name type="common">Achromobacter xylosoxidans</name>
    <dbReference type="NCBI Taxonomy" id="85698"/>
    <lineage>
        <taxon>Bacteria</taxon>
        <taxon>Pseudomonadati</taxon>
        <taxon>Pseudomonadota</taxon>
        <taxon>Betaproteobacteria</taxon>
        <taxon>Burkholderiales</taxon>
        <taxon>Alcaligenaceae</taxon>
        <taxon>Achromobacter</taxon>
    </lineage>
</organism>
<accession>A0A424WIS9</accession>
<gene>
    <name evidence="2" type="ORF">DY367_04055</name>
</gene>
<dbReference type="RefSeq" id="WP_118931750.1">
    <property type="nucleotide sequence ID" value="NZ_CP061008.1"/>
</dbReference>
<feature type="transmembrane region" description="Helical" evidence="1">
    <location>
        <begin position="53"/>
        <end position="78"/>
    </location>
</feature>
<keyword evidence="1" id="KW-0812">Transmembrane</keyword>
<dbReference type="InterPro" id="IPR018669">
    <property type="entry name" value="Toxin_HigB"/>
</dbReference>
<sequence>MKLIGRDKLKHGPQDVDRWLCAWCSEVAHAHWRRPEDVIEQFPNVRTRLGGDFLFPIGTSGYWLLLQVAFAQGIALILEMNNIDNHYGR</sequence>
<comment type="caution">
    <text evidence="2">The sequence shown here is derived from an EMBL/GenBank/DDBJ whole genome shotgun (WGS) entry which is preliminary data.</text>
</comment>